<accession>A0A194UNE9</accession>
<evidence type="ECO:0000256" key="1">
    <source>
        <dbReference type="ARBA" id="ARBA00004141"/>
    </source>
</evidence>
<dbReference type="Proteomes" id="UP000078576">
    <property type="component" value="Unassembled WGS sequence"/>
</dbReference>
<evidence type="ECO:0000256" key="2">
    <source>
        <dbReference type="ARBA" id="ARBA00022448"/>
    </source>
</evidence>
<dbReference type="AlphaFoldDB" id="A0A194UNE9"/>
<keyword evidence="8" id="KW-1185">Reference proteome</keyword>
<evidence type="ECO:0000313" key="8">
    <source>
        <dbReference type="Proteomes" id="UP000078576"/>
    </source>
</evidence>
<comment type="subcellular location">
    <subcellularLocation>
        <location evidence="1">Membrane</location>
        <topology evidence="1">Multi-pass membrane protein</topology>
    </subcellularLocation>
</comment>
<organism evidence="7 8">
    <name type="scientific">Cytospora mali</name>
    <name type="common">Apple Valsa canker fungus</name>
    <name type="synonym">Valsa mali</name>
    <dbReference type="NCBI Taxonomy" id="578113"/>
    <lineage>
        <taxon>Eukaryota</taxon>
        <taxon>Fungi</taxon>
        <taxon>Dikarya</taxon>
        <taxon>Ascomycota</taxon>
        <taxon>Pezizomycotina</taxon>
        <taxon>Sordariomycetes</taxon>
        <taxon>Sordariomycetidae</taxon>
        <taxon>Diaporthales</taxon>
        <taxon>Cytosporaceae</taxon>
        <taxon>Cytospora</taxon>
    </lineage>
</organism>
<dbReference type="PANTHER" id="PTHR23502">
    <property type="entry name" value="MAJOR FACILITATOR SUPERFAMILY"/>
    <property type="match status" value="1"/>
</dbReference>
<protein>
    <submittedName>
        <fullName evidence="7">Quinidine resistance protein 3</fullName>
    </submittedName>
</protein>
<feature type="transmembrane region" description="Helical" evidence="6">
    <location>
        <begin position="64"/>
        <end position="86"/>
    </location>
</feature>
<sequence length="97" mass="10642">MAVPLVLQFLIGFTNQPLYNSLNTLLVDYHPGRSASVQAANNLVRCELAAAGLAVLDVMIRKMGPGWCFVVFAALHGVTLPVLFLLERKGMSWRQEA</sequence>
<evidence type="ECO:0000256" key="5">
    <source>
        <dbReference type="ARBA" id="ARBA00023136"/>
    </source>
</evidence>
<dbReference type="InterPro" id="IPR036259">
    <property type="entry name" value="MFS_trans_sf"/>
</dbReference>
<reference evidence="8" key="1">
    <citation type="submission" date="2014-12" db="EMBL/GenBank/DDBJ databases">
        <title>Genome Sequence of Valsa Canker Pathogens Uncovers a Specific Adaption of Colonization on Woody Bark.</title>
        <authorList>
            <person name="Yin Z."/>
            <person name="Liu H."/>
            <person name="Gao X."/>
            <person name="Li Z."/>
            <person name="Song N."/>
            <person name="Ke X."/>
            <person name="Dai Q."/>
            <person name="Wu Y."/>
            <person name="Sun Y."/>
            <person name="Xu J.-R."/>
            <person name="Kang Z.K."/>
            <person name="Wang L."/>
            <person name="Huang L."/>
        </authorList>
    </citation>
    <scope>NUCLEOTIDE SEQUENCE [LARGE SCALE GENOMIC DNA]</scope>
    <source>
        <strain evidence="8">SXYL134</strain>
    </source>
</reference>
<proteinExistence type="predicted"/>
<dbReference type="Gene3D" id="1.20.1250.20">
    <property type="entry name" value="MFS general substrate transporter like domains"/>
    <property type="match status" value="1"/>
</dbReference>
<evidence type="ECO:0000313" key="7">
    <source>
        <dbReference type="EMBL" id="KUI53189.1"/>
    </source>
</evidence>
<dbReference type="GO" id="GO:0022857">
    <property type="term" value="F:transmembrane transporter activity"/>
    <property type="evidence" value="ECO:0007669"/>
    <property type="project" value="TreeGrafter"/>
</dbReference>
<name>A0A194UNE9_CYTMA</name>
<evidence type="ECO:0000256" key="6">
    <source>
        <dbReference type="SAM" id="Phobius"/>
    </source>
</evidence>
<dbReference type="STRING" id="694573.A0A194UNE9"/>
<keyword evidence="2" id="KW-0813">Transport</keyword>
<keyword evidence="5 6" id="KW-0472">Membrane</keyword>
<keyword evidence="4 6" id="KW-1133">Transmembrane helix</keyword>
<evidence type="ECO:0000256" key="4">
    <source>
        <dbReference type="ARBA" id="ARBA00022989"/>
    </source>
</evidence>
<dbReference type="PANTHER" id="PTHR23502:SF51">
    <property type="entry name" value="QUINIDINE RESISTANCE PROTEIN 1-RELATED"/>
    <property type="match status" value="1"/>
</dbReference>
<keyword evidence="3 6" id="KW-0812">Transmembrane</keyword>
<dbReference type="EMBL" id="KN714668">
    <property type="protein sequence ID" value="KUI53189.1"/>
    <property type="molecule type" value="Genomic_DNA"/>
</dbReference>
<dbReference type="OrthoDB" id="4585719at2759"/>
<dbReference type="SUPFAM" id="SSF103473">
    <property type="entry name" value="MFS general substrate transporter"/>
    <property type="match status" value="1"/>
</dbReference>
<gene>
    <name evidence="7" type="ORF">VP1G_10521</name>
</gene>
<dbReference type="GO" id="GO:0005886">
    <property type="term" value="C:plasma membrane"/>
    <property type="evidence" value="ECO:0007669"/>
    <property type="project" value="TreeGrafter"/>
</dbReference>
<evidence type="ECO:0000256" key="3">
    <source>
        <dbReference type="ARBA" id="ARBA00022692"/>
    </source>
</evidence>